<dbReference type="KEGG" id="hau:Haur_1916"/>
<organism evidence="3 4">
    <name type="scientific">Herpetosiphon aurantiacus (strain ATCC 23779 / DSM 785 / 114-95)</name>
    <dbReference type="NCBI Taxonomy" id="316274"/>
    <lineage>
        <taxon>Bacteria</taxon>
        <taxon>Bacillati</taxon>
        <taxon>Chloroflexota</taxon>
        <taxon>Chloroflexia</taxon>
        <taxon>Herpetosiphonales</taxon>
        <taxon>Herpetosiphonaceae</taxon>
        <taxon>Herpetosiphon</taxon>
    </lineage>
</organism>
<keyword evidence="4" id="KW-1185">Reference proteome</keyword>
<dbReference type="AlphaFoldDB" id="A9AUN2"/>
<proteinExistence type="predicted"/>
<gene>
    <name evidence="3" type="ordered locus">Haur_1916</name>
</gene>
<evidence type="ECO:0000313" key="3">
    <source>
        <dbReference type="EMBL" id="ABX04559.1"/>
    </source>
</evidence>
<accession>A9AUN2</accession>
<keyword evidence="1" id="KW-0051">Antiviral defense</keyword>
<protein>
    <recommendedName>
        <fullName evidence="2">CRISPR type III-associated protein domain-containing protein</fullName>
    </recommendedName>
</protein>
<dbReference type="Pfam" id="PF03787">
    <property type="entry name" value="RAMPs"/>
    <property type="match status" value="1"/>
</dbReference>
<dbReference type="InterPro" id="IPR005537">
    <property type="entry name" value="RAMP_III_fam"/>
</dbReference>
<dbReference type="InterPro" id="IPR052216">
    <property type="entry name" value="CRISPR_Csm3_endoribonuclease"/>
</dbReference>
<dbReference type="Proteomes" id="UP000000787">
    <property type="component" value="Chromosome"/>
</dbReference>
<dbReference type="STRING" id="316274.Haur_1916"/>
<dbReference type="eggNOG" id="COG1337">
    <property type="taxonomic scope" value="Bacteria"/>
</dbReference>
<dbReference type="PANTHER" id="PTHR35579">
    <property type="entry name" value="CRISPR SYSTEM CMS ENDORIBONUCLEASE CSM3"/>
    <property type="match status" value="1"/>
</dbReference>
<name>A9AUN2_HERA2</name>
<dbReference type="BioCyc" id="HAUR316274:GHYA-1945-MONOMER"/>
<dbReference type="InParanoid" id="A9AUN2"/>
<evidence type="ECO:0000259" key="2">
    <source>
        <dbReference type="Pfam" id="PF03787"/>
    </source>
</evidence>
<reference evidence="3 4" key="1">
    <citation type="journal article" date="2011" name="Stand. Genomic Sci.">
        <title>Complete genome sequence of the filamentous gliding predatory bacterium Herpetosiphon aurantiacus type strain (114-95(T)).</title>
        <authorList>
            <person name="Kiss H."/>
            <person name="Nett M."/>
            <person name="Domin N."/>
            <person name="Martin K."/>
            <person name="Maresca J.A."/>
            <person name="Copeland A."/>
            <person name="Lapidus A."/>
            <person name="Lucas S."/>
            <person name="Berry K.W."/>
            <person name="Glavina Del Rio T."/>
            <person name="Dalin E."/>
            <person name="Tice H."/>
            <person name="Pitluck S."/>
            <person name="Richardson P."/>
            <person name="Bruce D."/>
            <person name="Goodwin L."/>
            <person name="Han C."/>
            <person name="Detter J.C."/>
            <person name="Schmutz J."/>
            <person name="Brettin T."/>
            <person name="Land M."/>
            <person name="Hauser L."/>
            <person name="Kyrpides N.C."/>
            <person name="Ivanova N."/>
            <person name="Goker M."/>
            <person name="Woyke T."/>
            <person name="Klenk H.P."/>
            <person name="Bryant D.A."/>
        </authorList>
    </citation>
    <scope>NUCLEOTIDE SEQUENCE [LARGE SCALE GENOMIC DNA]</scope>
    <source>
        <strain evidence="4">ATCC 23779 / DSM 785 / 114-95</strain>
    </source>
</reference>
<sequence>MSSYTIKITLLSDTTFGTGDGIVGLIDQEVEYDQYGFPFLRGRTLKGLLCDECDTFIAGIESNSNPEFDEIRRMRDQLFGVGGSVARKESRLHFSDAILPLAIQNTLKSYELPTHEILNALTVIRRQTAIENATGVAKPHSLRSQRAVIHGLTFESIIDCKQDLEPAAKELLDLSCRLLRRLGTQRNRGRGRVKCCLIDHSSANQHDRDEHNKPNNFSTLKQLLGVEA</sequence>
<dbReference type="GO" id="GO:0051607">
    <property type="term" value="P:defense response to virus"/>
    <property type="evidence" value="ECO:0007669"/>
    <property type="project" value="UniProtKB-KW"/>
</dbReference>
<feature type="domain" description="CRISPR type III-associated protein" evidence="2">
    <location>
        <begin position="7"/>
        <end position="194"/>
    </location>
</feature>
<dbReference type="PANTHER" id="PTHR35579:SF3">
    <property type="entry name" value="CRISPR SYSTEM CMS ENDORIBONUCLEASE CSM3"/>
    <property type="match status" value="1"/>
</dbReference>
<dbReference type="CDD" id="cd09726">
    <property type="entry name" value="RAMP_I_III"/>
    <property type="match status" value="1"/>
</dbReference>
<evidence type="ECO:0000313" key="4">
    <source>
        <dbReference type="Proteomes" id="UP000000787"/>
    </source>
</evidence>
<dbReference type="EMBL" id="CP000875">
    <property type="protein sequence ID" value="ABX04559.1"/>
    <property type="molecule type" value="Genomic_DNA"/>
</dbReference>
<dbReference type="HOGENOM" id="CLU_085066_0_0_0"/>
<evidence type="ECO:0000256" key="1">
    <source>
        <dbReference type="ARBA" id="ARBA00023118"/>
    </source>
</evidence>